<dbReference type="EMBL" id="JBFOHK010000001">
    <property type="protein sequence ID" value="MEW9570326.1"/>
    <property type="molecule type" value="Genomic_DNA"/>
</dbReference>
<comment type="caution">
    <text evidence="3">The sequence shown here is derived from an EMBL/GenBank/DDBJ whole genome shotgun (WGS) entry which is preliminary data.</text>
</comment>
<evidence type="ECO:0000256" key="1">
    <source>
        <dbReference type="ARBA" id="ARBA00023002"/>
    </source>
</evidence>
<dbReference type="Pfam" id="PF00171">
    <property type="entry name" value="Aldedh"/>
    <property type="match status" value="1"/>
</dbReference>
<accession>A0ABV3Q9X1</accession>
<keyword evidence="4" id="KW-1185">Reference proteome</keyword>
<dbReference type="InterPro" id="IPR016162">
    <property type="entry name" value="Ald_DH_N"/>
</dbReference>
<evidence type="ECO:0000259" key="2">
    <source>
        <dbReference type="Pfam" id="PF00171"/>
    </source>
</evidence>
<feature type="domain" description="Aldehyde dehydrogenase" evidence="2">
    <location>
        <begin position="21"/>
        <end position="466"/>
    </location>
</feature>
<dbReference type="PANTHER" id="PTHR43353:SF3">
    <property type="entry name" value="ALDEHYDE DEHYDROGENASE-RELATED"/>
    <property type="match status" value="1"/>
</dbReference>
<dbReference type="Gene3D" id="3.40.309.10">
    <property type="entry name" value="Aldehyde Dehydrogenase, Chain A, domain 2"/>
    <property type="match status" value="1"/>
</dbReference>
<evidence type="ECO:0000313" key="3">
    <source>
        <dbReference type="EMBL" id="MEW9570326.1"/>
    </source>
</evidence>
<evidence type="ECO:0000313" key="4">
    <source>
        <dbReference type="Proteomes" id="UP001556220"/>
    </source>
</evidence>
<dbReference type="InterPro" id="IPR016163">
    <property type="entry name" value="Ald_DH_C"/>
</dbReference>
<organism evidence="3 4">
    <name type="scientific">Rhodanobacter lycopersici</name>
    <dbReference type="NCBI Taxonomy" id="3162487"/>
    <lineage>
        <taxon>Bacteria</taxon>
        <taxon>Pseudomonadati</taxon>
        <taxon>Pseudomonadota</taxon>
        <taxon>Gammaproteobacteria</taxon>
        <taxon>Lysobacterales</taxon>
        <taxon>Rhodanobacteraceae</taxon>
        <taxon>Rhodanobacter</taxon>
    </lineage>
</organism>
<dbReference type="InterPro" id="IPR016161">
    <property type="entry name" value="Ald_DH/histidinol_DH"/>
</dbReference>
<reference evidence="3 4" key="1">
    <citation type="submission" date="2024-06" db="EMBL/GenBank/DDBJ databases">
        <authorList>
            <person name="Woo H."/>
        </authorList>
    </citation>
    <scope>NUCLEOTIDE SEQUENCE [LARGE SCALE GENOMIC DNA]</scope>
    <source>
        <strain evidence="3 4">Si-c</strain>
    </source>
</reference>
<dbReference type="PANTHER" id="PTHR43353">
    <property type="entry name" value="SUCCINATE-SEMIALDEHYDE DEHYDROGENASE, MITOCHONDRIAL"/>
    <property type="match status" value="1"/>
</dbReference>
<dbReference type="Proteomes" id="UP001556220">
    <property type="component" value="Unassembled WGS sequence"/>
</dbReference>
<keyword evidence="1" id="KW-0560">Oxidoreductase</keyword>
<dbReference type="CDD" id="cd07129">
    <property type="entry name" value="ALDH_KGSADH"/>
    <property type="match status" value="1"/>
</dbReference>
<protein>
    <submittedName>
        <fullName evidence="3">Aldehyde dehydrogenase (NADP(+))</fullName>
    </submittedName>
</protein>
<proteinExistence type="predicted"/>
<dbReference type="SUPFAM" id="SSF53720">
    <property type="entry name" value="ALDH-like"/>
    <property type="match status" value="1"/>
</dbReference>
<gene>
    <name evidence="3" type="ORF">ABQJ54_01035</name>
</gene>
<sequence>MSRTAPVLIAGGWRQACDAIGSFHAENPATGEAIDGDFPVSGPTDIEAALAAASVVAAELAATAPERIAAFLDAYADGIDAANAELAVLAHAETGLPRDTRLAKVELPRTSGQLRQAAVTVRNRSWTQPVVDTAAGLRTHLAPLHKPVLVFGPNNFPYAFNAIAGSDFASAIAARNPVIAKAHPAHPHTSRRLAEIAHAALLASGLPAAAVQMLYHFDSTLGLRLCGDSRLGAIGFTGSRAAGLAIKDAADRAGIPVYVELSSVNPVFLLPGALAERGAALAEEFFTSCTMGSGQFCTNPGVVIVPSGVDGEAFVEAARERFAAAPAGVLFSRGVLDHLVRSVDALRAAGAHCLAGGQRGDGPGHRYQPTLLSVDAAAFLANPIALQTEAFGPVSLLVRAEGVDSMAALAAAFEGNLTGTIYRAGDGRDDDAWQRVAAALRPRVGRLIGNRMPTGVAVSAAMNHGGPYPSTGHPGFTAVGMPAAIRRFAALHCYDHVPDPLLPPELRDRNPGGLPRLVDGRWSEADLGSA</sequence>
<dbReference type="RefSeq" id="WP_367852424.1">
    <property type="nucleotide sequence ID" value="NZ_JBFOHK010000001.1"/>
</dbReference>
<dbReference type="Gene3D" id="3.40.605.10">
    <property type="entry name" value="Aldehyde Dehydrogenase, Chain A, domain 1"/>
    <property type="match status" value="1"/>
</dbReference>
<dbReference type="InterPro" id="IPR044151">
    <property type="entry name" value="ALDH_KGSADH"/>
</dbReference>
<dbReference type="InterPro" id="IPR015590">
    <property type="entry name" value="Aldehyde_DH_dom"/>
</dbReference>
<name>A0ABV3Q9X1_9GAMM</name>
<dbReference type="InterPro" id="IPR050740">
    <property type="entry name" value="Aldehyde_DH_Superfamily"/>
</dbReference>